<proteinExistence type="predicted"/>
<evidence type="ECO:0000313" key="3">
    <source>
        <dbReference type="EMBL" id="KAG0251323.1"/>
    </source>
</evidence>
<gene>
    <name evidence="3" type="ORF">BGZ95_006921</name>
</gene>
<evidence type="ECO:0000256" key="1">
    <source>
        <dbReference type="SAM" id="MobiDB-lite"/>
    </source>
</evidence>
<feature type="region of interest" description="Disordered" evidence="1">
    <location>
        <begin position="239"/>
        <end position="288"/>
    </location>
</feature>
<feature type="compositionally biased region" description="Low complexity" evidence="1">
    <location>
        <begin position="239"/>
        <end position="252"/>
    </location>
</feature>
<dbReference type="AlphaFoldDB" id="A0AAD4D0J8"/>
<dbReference type="EMBL" id="JAAAIL010003294">
    <property type="protein sequence ID" value="KAG0251323.1"/>
    <property type="molecule type" value="Genomic_DNA"/>
</dbReference>
<dbReference type="Proteomes" id="UP001194580">
    <property type="component" value="Unassembled WGS sequence"/>
</dbReference>
<dbReference type="Pfam" id="PF03732">
    <property type="entry name" value="Retrotrans_gag"/>
    <property type="match status" value="1"/>
</dbReference>
<accession>A0AAD4D0J8</accession>
<comment type="caution">
    <text evidence="3">The sequence shown here is derived from an EMBL/GenBank/DDBJ whole genome shotgun (WGS) entry which is preliminary data.</text>
</comment>
<evidence type="ECO:0000313" key="4">
    <source>
        <dbReference type="Proteomes" id="UP001194580"/>
    </source>
</evidence>
<dbReference type="PANTHER" id="PTHR33223">
    <property type="entry name" value="CCHC-TYPE DOMAIN-CONTAINING PROTEIN"/>
    <property type="match status" value="1"/>
</dbReference>
<reference evidence="3" key="1">
    <citation type="journal article" date="2020" name="Fungal Divers.">
        <title>Resolving the Mortierellaceae phylogeny through synthesis of multi-gene phylogenetics and phylogenomics.</title>
        <authorList>
            <person name="Vandepol N."/>
            <person name="Liber J."/>
            <person name="Desiro A."/>
            <person name="Na H."/>
            <person name="Kennedy M."/>
            <person name="Barry K."/>
            <person name="Grigoriev I.V."/>
            <person name="Miller A.N."/>
            <person name="O'Donnell K."/>
            <person name="Stajich J.E."/>
            <person name="Bonito G."/>
        </authorList>
    </citation>
    <scope>NUCLEOTIDE SEQUENCE</scope>
    <source>
        <strain evidence="3">NRRL 28262</strain>
    </source>
</reference>
<protein>
    <recommendedName>
        <fullName evidence="2">Retrotransposon gag domain-containing protein</fullName>
    </recommendedName>
</protein>
<dbReference type="PANTHER" id="PTHR33223:SF6">
    <property type="entry name" value="CCHC-TYPE DOMAIN-CONTAINING PROTEIN"/>
    <property type="match status" value="1"/>
</dbReference>
<evidence type="ECO:0000259" key="2">
    <source>
        <dbReference type="Pfam" id="PF03732"/>
    </source>
</evidence>
<feature type="domain" description="Retrotransposon gag" evidence="2">
    <location>
        <begin position="92"/>
        <end position="175"/>
    </location>
</feature>
<sequence length="288" mass="32700">MNNSNASALFTTVSQLHLPDDERATLQAAIESSLAQLTTPAPVPHKPLKPTPFNGKVDAISSLNFIESLEEYFVIVELPAMKWVPYAIGYLGGARSWWRGTKRTIQNTSWIDFKNIFLRQFTPADSINAARRRLHALKQGSGPVLDYITTFNDLLRIIPEMDAGQRMYLFINGLERELSKQVRLARPTDLDDAILQATVLYDVLNQNEPTNHSTSLPKTEPMEIDAIFTALNAILRNNSNRFRNNNNNNNNRPFKTITASPNNYNNNNNNQHFTSTNPPRLDSFERER</sequence>
<name>A0AAD4D0J8_9FUNG</name>
<dbReference type="InterPro" id="IPR005162">
    <property type="entry name" value="Retrotrans_gag_dom"/>
</dbReference>
<keyword evidence="4" id="KW-1185">Reference proteome</keyword>
<feature type="non-terminal residue" evidence="3">
    <location>
        <position position="288"/>
    </location>
</feature>
<organism evidence="3 4">
    <name type="scientific">Linnemannia exigua</name>
    <dbReference type="NCBI Taxonomy" id="604196"/>
    <lineage>
        <taxon>Eukaryota</taxon>
        <taxon>Fungi</taxon>
        <taxon>Fungi incertae sedis</taxon>
        <taxon>Mucoromycota</taxon>
        <taxon>Mortierellomycotina</taxon>
        <taxon>Mortierellomycetes</taxon>
        <taxon>Mortierellales</taxon>
        <taxon>Mortierellaceae</taxon>
        <taxon>Linnemannia</taxon>
    </lineage>
</organism>